<dbReference type="PROSITE" id="PS50887">
    <property type="entry name" value="GGDEF"/>
    <property type="match status" value="1"/>
</dbReference>
<keyword evidence="1" id="KW-0472">Membrane</keyword>
<feature type="transmembrane region" description="Helical" evidence="1">
    <location>
        <begin position="164"/>
        <end position="181"/>
    </location>
</feature>
<dbReference type="InterPro" id="IPR043128">
    <property type="entry name" value="Rev_trsase/Diguanyl_cyclase"/>
</dbReference>
<feature type="domain" description="GGDEF" evidence="2">
    <location>
        <begin position="247"/>
        <end position="378"/>
    </location>
</feature>
<protein>
    <submittedName>
        <fullName evidence="3">Diguanylate cyclase (GGDEF) domain-containing protein</fullName>
    </submittedName>
</protein>
<dbReference type="SMART" id="SM00267">
    <property type="entry name" value="GGDEF"/>
    <property type="match status" value="1"/>
</dbReference>
<accession>A0A1H3M658</accession>
<dbReference type="Proteomes" id="UP000198921">
    <property type="component" value="Unassembled WGS sequence"/>
</dbReference>
<dbReference type="InterPro" id="IPR050469">
    <property type="entry name" value="Diguanylate_Cyclase"/>
</dbReference>
<dbReference type="FunFam" id="3.30.70.270:FF:000001">
    <property type="entry name" value="Diguanylate cyclase domain protein"/>
    <property type="match status" value="1"/>
</dbReference>
<dbReference type="PANTHER" id="PTHR45138">
    <property type="entry name" value="REGULATORY COMPONENTS OF SENSORY TRANSDUCTION SYSTEM"/>
    <property type="match status" value="1"/>
</dbReference>
<feature type="transmembrane region" description="Helical" evidence="1">
    <location>
        <begin position="112"/>
        <end position="132"/>
    </location>
</feature>
<keyword evidence="4" id="KW-1185">Reference proteome</keyword>
<reference evidence="4" key="1">
    <citation type="submission" date="2016-10" db="EMBL/GenBank/DDBJ databases">
        <authorList>
            <person name="Varghese N."/>
            <person name="Submissions S."/>
        </authorList>
    </citation>
    <scope>NUCLEOTIDE SEQUENCE [LARGE SCALE GENOMIC DNA]</scope>
    <source>
        <strain evidence="4">DSM 45422</strain>
    </source>
</reference>
<dbReference type="InterPro" id="IPR029787">
    <property type="entry name" value="Nucleotide_cyclase"/>
</dbReference>
<dbReference type="PANTHER" id="PTHR45138:SF9">
    <property type="entry name" value="DIGUANYLATE CYCLASE DGCM-RELATED"/>
    <property type="match status" value="1"/>
</dbReference>
<dbReference type="GO" id="GO:1902201">
    <property type="term" value="P:negative regulation of bacterial-type flagellum-dependent cell motility"/>
    <property type="evidence" value="ECO:0007669"/>
    <property type="project" value="TreeGrafter"/>
</dbReference>
<dbReference type="GO" id="GO:0005886">
    <property type="term" value="C:plasma membrane"/>
    <property type="evidence" value="ECO:0007669"/>
    <property type="project" value="TreeGrafter"/>
</dbReference>
<dbReference type="AlphaFoldDB" id="A0A1H3M658"/>
<dbReference type="GO" id="GO:0043709">
    <property type="term" value="P:cell adhesion involved in single-species biofilm formation"/>
    <property type="evidence" value="ECO:0007669"/>
    <property type="project" value="TreeGrafter"/>
</dbReference>
<dbReference type="EMBL" id="FNOT01000010">
    <property type="protein sequence ID" value="SDY71784.1"/>
    <property type="molecule type" value="Genomic_DNA"/>
</dbReference>
<evidence type="ECO:0000313" key="3">
    <source>
        <dbReference type="EMBL" id="SDY71784.1"/>
    </source>
</evidence>
<dbReference type="Pfam" id="PF00990">
    <property type="entry name" value="GGDEF"/>
    <property type="match status" value="1"/>
</dbReference>
<dbReference type="NCBIfam" id="TIGR00254">
    <property type="entry name" value="GGDEF"/>
    <property type="match status" value="1"/>
</dbReference>
<dbReference type="GO" id="GO:0052621">
    <property type="term" value="F:diguanylate cyclase activity"/>
    <property type="evidence" value="ECO:0007669"/>
    <property type="project" value="TreeGrafter"/>
</dbReference>
<evidence type="ECO:0000256" key="1">
    <source>
        <dbReference type="SAM" id="Phobius"/>
    </source>
</evidence>
<keyword evidence="1" id="KW-1133">Transmembrane helix</keyword>
<dbReference type="SUPFAM" id="SSF103473">
    <property type="entry name" value="MFS general substrate transporter"/>
    <property type="match status" value="1"/>
</dbReference>
<feature type="transmembrane region" description="Helical" evidence="1">
    <location>
        <begin position="30"/>
        <end position="47"/>
    </location>
</feature>
<name>A0A1H3M658_9ACTN</name>
<dbReference type="SUPFAM" id="SSF55073">
    <property type="entry name" value="Nucleotide cyclase"/>
    <property type="match status" value="1"/>
</dbReference>
<dbReference type="Gene3D" id="3.30.70.270">
    <property type="match status" value="1"/>
</dbReference>
<keyword evidence="1" id="KW-0812">Transmembrane</keyword>
<feature type="transmembrane region" description="Helical" evidence="1">
    <location>
        <begin position="59"/>
        <end position="77"/>
    </location>
</feature>
<dbReference type="InterPro" id="IPR036259">
    <property type="entry name" value="MFS_trans_sf"/>
</dbReference>
<dbReference type="InterPro" id="IPR000160">
    <property type="entry name" value="GGDEF_dom"/>
</dbReference>
<evidence type="ECO:0000259" key="2">
    <source>
        <dbReference type="PROSITE" id="PS50887"/>
    </source>
</evidence>
<dbReference type="RefSeq" id="WP_091159104.1">
    <property type="nucleotide sequence ID" value="NZ_FNOT01000010.1"/>
</dbReference>
<evidence type="ECO:0000313" key="4">
    <source>
        <dbReference type="Proteomes" id="UP000198921"/>
    </source>
</evidence>
<dbReference type="CDD" id="cd01949">
    <property type="entry name" value="GGDEF"/>
    <property type="match status" value="1"/>
</dbReference>
<dbReference type="STRING" id="1137993.SAMN05660209_03557"/>
<gene>
    <name evidence="3" type="ORF">SAMN05660209_03557</name>
</gene>
<sequence length="387" mass="41807">MLPCPTSDVPQRRHRPVLGDDRRTRAQESALWVSGLAVVIAPAWSGFDLLLEPQLAQTFLVVRLASVVPMLVGLWLLWRRPLGRRRPELLACSALATVQVEVAWMIPQVEHAEFYLLGFTLAIYASGCLLVTRPLWTGVLVAVSWSALGVAVLTAPTSMRADDLLAAAIYLATASLIGVVAHDQRHRLTNRESTVRVRLEQERERTRTLLARLERLSHEDSLTGLANRRRWDAELAEACAATRRTGTSLAVVLVDVDRFKQINDRYGHSGGDEALRLIAGALTSRVRAGDVVARLGGDELAVLLPGTDLGRAVALAEQLRVAALELGLPDAGPGSLTLSLGVAVATGRDAVPELLTVEADAHLYRAKTTRNAVCAGPRTPARSLPVG</sequence>
<organism evidence="3 4">
    <name type="scientific">Geodermatophilus africanus</name>
    <dbReference type="NCBI Taxonomy" id="1137993"/>
    <lineage>
        <taxon>Bacteria</taxon>
        <taxon>Bacillati</taxon>
        <taxon>Actinomycetota</taxon>
        <taxon>Actinomycetes</taxon>
        <taxon>Geodermatophilales</taxon>
        <taxon>Geodermatophilaceae</taxon>
        <taxon>Geodermatophilus</taxon>
    </lineage>
</organism>
<proteinExistence type="predicted"/>